<evidence type="ECO:0000256" key="8">
    <source>
        <dbReference type="ARBA" id="ARBA00022960"/>
    </source>
</evidence>
<evidence type="ECO:0000256" key="2">
    <source>
        <dbReference type="ARBA" id="ARBA00004752"/>
    </source>
</evidence>
<evidence type="ECO:0000256" key="12">
    <source>
        <dbReference type="ARBA" id="ARBA00023306"/>
    </source>
</evidence>
<keyword evidence="5" id="KW-0328">Glycosyltransferase</keyword>
<evidence type="ECO:0000256" key="4">
    <source>
        <dbReference type="ARBA" id="ARBA00022618"/>
    </source>
</evidence>
<comment type="catalytic activity">
    <reaction evidence="20">
        <text>[GlcNAc-(1-&gt;4)-Mur2Ac(oyl-L-Ala-gamma-D-Glu-L-Lys-D-Ala-D-Ala)](n)-di-trans,octa-cis-undecaprenyl diphosphate + beta-D-GlcNAc-(1-&gt;4)-Mur2Ac(oyl-L-Ala-gamma-D-Glu-L-Lys-D-Ala-D-Ala)-di-trans,octa-cis-undecaprenyl diphosphate = [GlcNAc-(1-&gt;4)-Mur2Ac(oyl-L-Ala-gamma-D-Glu-L-Lys-D-Ala-D-Ala)](n+1)-di-trans,octa-cis-undecaprenyl diphosphate + di-trans,octa-cis-undecaprenyl diphosphate + H(+)</text>
        <dbReference type="Rhea" id="RHEA:23708"/>
        <dbReference type="Rhea" id="RHEA-COMP:9602"/>
        <dbReference type="Rhea" id="RHEA-COMP:9603"/>
        <dbReference type="ChEBI" id="CHEBI:15378"/>
        <dbReference type="ChEBI" id="CHEBI:58405"/>
        <dbReference type="ChEBI" id="CHEBI:60033"/>
        <dbReference type="ChEBI" id="CHEBI:78435"/>
        <dbReference type="EC" id="2.4.99.28"/>
    </reaction>
</comment>
<dbReference type="GO" id="GO:0032153">
    <property type="term" value="C:cell division site"/>
    <property type="evidence" value="ECO:0007669"/>
    <property type="project" value="TreeGrafter"/>
</dbReference>
<dbReference type="GO" id="GO:0051301">
    <property type="term" value="P:cell division"/>
    <property type="evidence" value="ECO:0007669"/>
    <property type="project" value="UniProtKB-KW"/>
</dbReference>
<keyword evidence="24" id="KW-1185">Reference proteome</keyword>
<evidence type="ECO:0000256" key="21">
    <source>
        <dbReference type="ARBA" id="ARBA00049966"/>
    </source>
</evidence>
<keyword evidence="11 22" id="KW-0472">Membrane</keyword>
<dbReference type="GO" id="GO:0008360">
    <property type="term" value="P:regulation of cell shape"/>
    <property type="evidence" value="ECO:0007669"/>
    <property type="project" value="UniProtKB-KW"/>
</dbReference>
<dbReference type="InterPro" id="IPR018365">
    <property type="entry name" value="Cell_cycle_FtsW-rel_CS"/>
</dbReference>
<keyword evidence="6" id="KW-0808">Transferase</keyword>
<dbReference type="NCBIfam" id="TIGR02614">
    <property type="entry name" value="ftsW"/>
    <property type="match status" value="1"/>
</dbReference>
<comment type="similarity">
    <text evidence="16">Belongs to the SEDS family. FtsW subfamily.</text>
</comment>
<reference evidence="23 24" key="1">
    <citation type="submission" date="2019-04" db="EMBL/GenBank/DDBJ databases">
        <title>Bacillus caeni sp. nov., a bacterium isolated from mangrove sediment.</title>
        <authorList>
            <person name="Huang H."/>
            <person name="Mo K."/>
            <person name="Hu Y."/>
        </authorList>
    </citation>
    <scope>NUCLEOTIDE SEQUENCE [LARGE SCALE GENOMIC DNA]</scope>
    <source>
        <strain evidence="23 24">HB172195</strain>
    </source>
</reference>
<evidence type="ECO:0000313" key="23">
    <source>
        <dbReference type="EMBL" id="TLS37670.1"/>
    </source>
</evidence>
<evidence type="ECO:0000256" key="5">
    <source>
        <dbReference type="ARBA" id="ARBA00022676"/>
    </source>
</evidence>
<evidence type="ECO:0000256" key="11">
    <source>
        <dbReference type="ARBA" id="ARBA00023136"/>
    </source>
</evidence>
<keyword evidence="10 22" id="KW-1133">Transmembrane helix</keyword>
<comment type="pathway">
    <text evidence="2">Cell wall biogenesis; peptidoglycan biosynthesis.</text>
</comment>
<evidence type="ECO:0000256" key="7">
    <source>
        <dbReference type="ARBA" id="ARBA00022692"/>
    </source>
</evidence>
<evidence type="ECO:0000256" key="15">
    <source>
        <dbReference type="ARBA" id="ARBA00033270"/>
    </source>
</evidence>
<dbReference type="Pfam" id="PF01098">
    <property type="entry name" value="FTSW_RODA_SPOVE"/>
    <property type="match status" value="1"/>
</dbReference>
<accession>A0A5R9F5J3</accession>
<dbReference type="EC" id="2.4.99.28" evidence="19"/>
<dbReference type="PROSITE" id="PS00428">
    <property type="entry name" value="FTSW_RODA_SPOVE"/>
    <property type="match status" value="1"/>
</dbReference>
<keyword evidence="12" id="KW-0131">Cell cycle</keyword>
<keyword evidence="13" id="KW-0961">Cell wall biogenesis/degradation</keyword>
<keyword evidence="4" id="KW-0132">Cell division</keyword>
<keyword evidence="8" id="KW-0133">Cell shape</keyword>
<evidence type="ECO:0000256" key="17">
    <source>
        <dbReference type="ARBA" id="ARBA00041185"/>
    </source>
</evidence>
<dbReference type="Proteomes" id="UP000308230">
    <property type="component" value="Unassembled WGS sequence"/>
</dbReference>
<evidence type="ECO:0000256" key="14">
    <source>
        <dbReference type="ARBA" id="ARBA00032370"/>
    </source>
</evidence>
<dbReference type="GO" id="GO:0015648">
    <property type="term" value="F:lipid-linked peptidoglycan transporter activity"/>
    <property type="evidence" value="ECO:0007669"/>
    <property type="project" value="TreeGrafter"/>
</dbReference>
<evidence type="ECO:0000256" key="18">
    <source>
        <dbReference type="ARBA" id="ARBA00041418"/>
    </source>
</evidence>
<dbReference type="InterPro" id="IPR001182">
    <property type="entry name" value="FtsW/RodA"/>
</dbReference>
<dbReference type="GO" id="GO:0071555">
    <property type="term" value="P:cell wall organization"/>
    <property type="evidence" value="ECO:0007669"/>
    <property type="project" value="UniProtKB-KW"/>
</dbReference>
<evidence type="ECO:0000256" key="1">
    <source>
        <dbReference type="ARBA" id="ARBA00004651"/>
    </source>
</evidence>
<gene>
    <name evidence="23" type="primary">ftsW</name>
    <name evidence="23" type="ORF">FCL54_07540</name>
</gene>
<comment type="function">
    <text evidence="21">Peptidoglycan polymerase that is essential for cell division.</text>
</comment>
<evidence type="ECO:0000256" key="9">
    <source>
        <dbReference type="ARBA" id="ARBA00022984"/>
    </source>
</evidence>
<feature type="transmembrane region" description="Helical" evidence="22">
    <location>
        <begin position="303"/>
        <end position="328"/>
    </location>
</feature>
<evidence type="ECO:0000256" key="16">
    <source>
        <dbReference type="ARBA" id="ARBA00038053"/>
    </source>
</evidence>
<protein>
    <recommendedName>
        <fullName evidence="17">Probable peptidoglycan glycosyltransferase FtsW</fullName>
        <ecNumber evidence="19">2.4.99.28</ecNumber>
    </recommendedName>
    <alternativeName>
        <fullName evidence="18">Cell division protein FtsW</fullName>
    </alternativeName>
    <alternativeName>
        <fullName evidence="15">Cell wall polymerase</fullName>
    </alternativeName>
    <alternativeName>
        <fullName evidence="14">Peptidoglycan polymerase</fullName>
    </alternativeName>
</protein>
<dbReference type="RefSeq" id="WP_138124979.1">
    <property type="nucleotide sequence ID" value="NZ_SWLG01000005.1"/>
</dbReference>
<name>A0A5R9F5J3_9BACL</name>
<feature type="transmembrane region" description="Helical" evidence="22">
    <location>
        <begin position="340"/>
        <end position="365"/>
    </location>
</feature>
<dbReference type="GO" id="GO:0005886">
    <property type="term" value="C:plasma membrane"/>
    <property type="evidence" value="ECO:0007669"/>
    <property type="project" value="UniProtKB-SubCell"/>
</dbReference>
<evidence type="ECO:0000256" key="13">
    <source>
        <dbReference type="ARBA" id="ARBA00023316"/>
    </source>
</evidence>
<dbReference type="OrthoDB" id="9768187at2"/>
<dbReference type="PANTHER" id="PTHR30474">
    <property type="entry name" value="CELL CYCLE PROTEIN"/>
    <property type="match status" value="1"/>
</dbReference>
<dbReference type="AlphaFoldDB" id="A0A5R9F5J3"/>
<evidence type="ECO:0000256" key="22">
    <source>
        <dbReference type="SAM" id="Phobius"/>
    </source>
</evidence>
<dbReference type="GO" id="GO:0009252">
    <property type="term" value="P:peptidoglycan biosynthetic process"/>
    <property type="evidence" value="ECO:0007669"/>
    <property type="project" value="UniProtKB-KW"/>
</dbReference>
<feature type="transmembrane region" description="Helical" evidence="22">
    <location>
        <begin position="265"/>
        <end position="291"/>
    </location>
</feature>
<keyword evidence="3" id="KW-1003">Cell membrane</keyword>
<dbReference type="InterPro" id="IPR013437">
    <property type="entry name" value="FtsW"/>
</dbReference>
<proteinExistence type="inferred from homology"/>
<keyword evidence="7 22" id="KW-0812">Transmembrane</keyword>
<evidence type="ECO:0000256" key="3">
    <source>
        <dbReference type="ARBA" id="ARBA00022475"/>
    </source>
</evidence>
<comment type="caution">
    <text evidence="23">The sequence shown here is derived from an EMBL/GenBank/DDBJ whole genome shotgun (WGS) entry which is preliminary data.</text>
</comment>
<feature type="transmembrane region" description="Helical" evidence="22">
    <location>
        <begin position="188"/>
        <end position="206"/>
    </location>
</feature>
<evidence type="ECO:0000256" key="19">
    <source>
        <dbReference type="ARBA" id="ARBA00044770"/>
    </source>
</evidence>
<evidence type="ECO:0000256" key="20">
    <source>
        <dbReference type="ARBA" id="ARBA00049902"/>
    </source>
</evidence>
<keyword evidence="9" id="KW-0573">Peptidoglycan synthesis</keyword>
<comment type="subcellular location">
    <subcellularLocation>
        <location evidence="1">Cell membrane</location>
        <topology evidence="1">Multi-pass membrane protein</topology>
    </subcellularLocation>
</comment>
<feature type="transmembrane region" description="Helical" evidence="22">
    <location>
        <begin position="77"/>
        <end position="95"/>
    </location>
</feature>
<feature type="transmembrane region" description="Helical" evidence="22">
    <location>
        <begin position="107"/>
        <end position="128"/>
    </location>
</feature>
<organism evidence="23 24">
    <name type="scientific">Exobacillus caeni</name>
    <dbReference type="NCBI Taxonomy" id="2574798"/>
    <lineage>
        <taxon>Bacteria</taxon>
        <taxon>Bacillati</taxon>
        <taxon>Bacillota</taxon>
        <taxon>Bacilli</taxon>
        <taxon>Bacillales</taxon>
        <taxon>Guptibacillaceae</taxon>
        <taxon>Exobacillus</taxon>
    </lineage>
</organism>
<dbReference type="GO" id="GO:0008955">
    <property type="term" value="F:peptidoglycan glycosyltransferase activity"/>
    <property type="evidence" value="ECO:0007669"/>
    <property type="project" value="UniProtKB-EC"/>
</dbReference>
<evidence type="ECO:0000313" key="24">
    <source>
        <dbReference type="Proteomes" id="UP000308230"/>
    </source>
</evidence>
<feature type="transmembrane region" description="Helical" evidence="22">
    <location>
        <begin position="52"/>
        <end position="70"/>
    </location>
</feature>
<evidence type="ECO:0000256" key="10">
    <source>
        <dbReference type="ARBA" id="ARBA00022989"/>
    </source>
</evidence>
<feature type="transmembrane region" description="Helical" evidence="22">
    <location>
        <begin position="12"/>
        <end position="32"/>
    </location>
</feature>
<evidence type="ECO:0000256" key="6">
    <source>
        <dbReference type="ARBA" id="ARBA00022679"/>
    </source>
</evidence>
<dbReference type="EMBL" id="SWLG01000005">
    <property type="protein sequence ID" value="TLS37670.1"/>
    <property type="molecule type" value="Genomic_DNA"/>
</dbReference>
<sequence length="394" mass="43275">MIKKMFKHYDYTLIVSILLLCAFGLVMVYSSSMVWAVMRFGYPSDFFFKKQAVWLAVSVLAFFVTMLFPYKAYKKFMVIFLLGSIFSLLVVLILGKTSNNATSWIEIAGFTFQPAEFVKLGLIIYLAAIYSKKQSYISHFTRGALPPLLIIGFIFGLVVIQPDLGTAMIIAATSGVVILCSGMKWQHILMLLLIGGTVISVVFFNLSDEQLSRFTGAYNPFSDPENSGYHLINSYLAIASGGLTGQGLGQSIQKYGFLPEPHTDFIMAVIAEELGFFGVVFVIGLLGYIVFKGFVTGIRCKETFGSLLAIGISGMVGIQTVINLGAVTGMLPITGVTLPFISYGGSSLLLLMISMGILVNISTFVNMRRKQQKTAEKQTSAEEVPFISNRFSRN</sequence>
<dbReference type="PANTHER" id="PTHR30474:SF2">
    <property type="entry name" value="PEPTIDOGLYCAN GLYCOSYLTRANSFERASE FTSW-RELATED"/>
    <property type="match status" value="1"/>
</dbReference>